<evidence type="ECO:0000256" key="2">
    <source>
        <dbReference type="ARBA" id="ARBA00022692"/>
    </source>
</evidence>
<gene>
    <name evidence="7" type="ORF">E4633_07110</name>
</gene>
<evidence type="ECO:0000256" key="1">
    <source>
        <dbReference type="ARBA" id="ARBA00004370"/>
    </source>
</evidence>
<reference evidence="7 8" key="1">
    <citation type="submission" date="2019-04" db="EMBL/GenBank/DDBJ databases">
        <title>Geobacter oryzae sp. nov., ferric-reducing bacteria isolated from paddy soil.</title>
        <authorList>
            <person name="Xu Z."/>
            <person name="Masuda Y."/>
            <person name="Itoh H."/>
            <person name="Senoo K."/>
        </authorList>
    </citation>
    <scope>NUCLEOTIDE SEQUENCE [LARGE SCALE GENOMIC DNA]</scope>
    <source>
        <strain evidence="7 8">Red111</strain>
    </source>
</reference>
<evidence type="ECO:0000256" key="4">
    <source>
        <dbReference type="ARBA" id="ARBA00023136"/>
    </source>
</evidence>
<evidence type="ECO:0000313" key="8">
    <source>
        <dbReference type="Proteomes" id="UP000306416"/>
    </source>
</evidence>
<dbReference type="EMBL" id="SRSC01000001">
    <property type="protein sequence ID" value="TGU75210.1"/>
    <property type="molecule type" value="Genomic_DNA"/>
</dbReference>
<dbReference type="AlphaFoldDB" id="A0A4S1CPD7"/>
<feature type="transmembrane region" description="Helical" evidence="5">
    <location>
        <begin position="6"/>
        <end position="31"/>
    </location>
</feature>
<feature type="transmembrane region" description="Helical" evidence="5">
    <location>
        <begin position="74"/>
        <end position="94"/>
    </location>
</feature>
<dbReference type="Proteomes" id="UP000306416">
    <property type="component" value="Unassembled WGS sequence"/>
</dbReference>
<organism evidence="7 8">
    <name type="scientific">Geomonas terrae</name>
    <dbReference type="NCBI Taxonomy" id="2562681"/>
    <lineage>
        <taxon>Bacteria</taxon>
        <taxon>Pseudomonadati</taxon>
        <taxon>Thermodesulfobacteriota</taxon>
        <taxon>Desulfuromonadia</taxon>
        <taxon>Geobacterales</taxon>
        <taxon>Geobacteraceae</taxon>
        <taxon>Geomonas</taxon>
    </lineage>
</organism>
<evidence type="ECO:0000313" key="7">
    <source>
        <dbReference type="EMBL" id="TGU75210.1"/>
    </source>
</evidence>
<feature type="transmembrane region" description="Helical" evidence="5">
    <location>
        <begin position="43"/>
        <end position="68"/>
    </location>
</feature>
<keyword evidence="8" id="KW-1185">Reference proteome</keyword>
<name>A0A4S1CPD7_9BACT</name>
<keyword evidence="2 5" id="KW-0812">Transmembrane</keyword>
<feature type="domain" description="TMEM205-like" evidence="6">
    <location>
        <begin position="10"/>
        <end position="105"/>
    </location>
</feature>
<sequence length="146" mass="15847">MQVVAAIYRLAIALWLGGAALFTFVLTPILFRSESRDVAGRIVGLFFPGYFRWGIACGVIAIVCRLVMGGKWTAPAAVIIALMLTLSSFQAFYIEPKAAEIKKQIVSFETTPKDDPMRRQFSKLHGVSAVCNLSVIAGGVVLVILL</sequence>
<protein>
    <submittedName>
        <fullName evidence="7">DUF4149 domain-containing protein</fullName>
    </submittedName>
</protein>
<comment type="subcellular location">
    <subcellularLocation>
        <location evidence="1">Membrane</location>
    </subcellularLocation>
</comment>
<evidence type="ECO:0000256" key="5">
    <source>
        <dbReference type="SAM" id="Phobius"/>
    </source>
</evidence>
<dbReference type="Pfam" id="PF13664">
    <property type="entry name" value="DUF4149"/>
    <property type="match status" value="1"/>
</dbReference>
<dbReference type="GO" id="GO:0016020">
    <property type="term" value="C:membrane"/>
    <property type="evidence" value="ECO:0007669"/>
    <property type="project" value="UniProtKB-SubCell"/>
</dbReference>
<dbReference type="InterPro" id="IPR025423">
    <property type="entry name" value="TMEM205-like"/>
</dbReference>
<proteinExistence type="predicted"/>
<accession>A0A4S1CPD7</accession>
<keyword evidence="4 5" id="KW-0472">Membrane</keyword>
<comment type="caution">
    <text evidence="7">The sequence shown here is derived from an EMBL/GenBank/DDBJ whole genome shotgun (WGS) entry which is preliminary data.</text>
</comment>
<dbReference type="RefSeq" id="WP_129124520.1">
    <property type="nucleotide sequence ID" value="NZ_SRSC01000001.1"/>
</dbReference>
<feature type="transmembrane region" description="Helical" evidence="5">
    <location>
        <begin position="126"/>
        <end position="145"/>
    </location>
</feature>
<evidence type="ECO:0000259" key="6">
    <source>
        <dbReference type="Pfam" id="PF13664"/>
    </source>
</evidence>
<evidence type="ECO:0000256" key="3">
    <source>
        <dbReference type="ARBA" id="ARBA00022989"/>
    </source>
</evidence>
<keyword evidence="3 5" id="KW-1133">Transmembrane helix</keyword>